<sequence>MHGEYTCNYIHNSGEVCGRGCRRPEGCHEHWRAKKRIACKVCGKPTSSAPGTCKKHAKGYYVMQFYTRQLQIENPELEREKAFQVGIDASLCFASEPFR</sequence>
<organism evidence="1 2">
    <name type="scientific">Diversispora epigaea</name>
    <dbReference type="NCBI Taxonomy" id="1348612"/>
    <lineage>
        <taxon>Eukaryota</taxon>
        <taxon>Fungi</taxon>
        <taxon>Fungi incertae sedis</taxon>
        <taxon>Mucoromycota</taxon>
        <taxon>Glomeromycotina</taxon>
        <taxon>Glomeromycetes</taxon>
        <taxon>Diversisporales</taxon>
        <taxon>Diversisporaceae</taxon>
        <taxon>Diversispora</taxon>
    </lineage>
</organism>
<evidence type="ECO:0000313" key="2">
    <source>
        <dbReference type="Proteomes" id="UP000266861"/>
    </source>
</evidence>
<dbReference type="Proteomes" id="UP000266861">
    <property type="component" value="Unassembled WGS sequence"/>
</dbReference>
<reference evidence="1 2" key="1">
    <citation type="submission" date="2018-08" db="EMBL/GenBank/DDBJ databases">
        <title>Genome and evolution of the arbuscular mycorrhizal fungus Diversispora epigaea (formerly Glomus versiforme) and its bacterial endosymbionts.</title>
        <authorList>
            <person name="Sun X."/>
            <person name="Fei Z."/>
            <person name="Harrison M."/>
        </authorList>
    </citation>
    <scope>NUCLEOTIDE SEQUENCE [LARGE SCALE GENOMIC DNA]</scope>
    <source>
        <strain evidence="1 2">IT104</strain>
    </source>
</reference>
<dbReference type="OrthoDB" id="2430838at2759"/>
<keyword evidence="2" id="KW-1185">Reference proteome</keyword>
<dbReference type="AlphaFoldDB" id="A0A397JLQ2"/>
<dbReference type="EMBL" id="PQFF01000014">
    <property type="protein sequence ID" value="RHZ89289.1"/>
    <property type="molecule type" value="Genomic_DNA"/>
</dbReference>
<accession>A0A397JLQ2</accession>
<comment type="caution">
    <text evidence="1">The sequence shown here is derived from an EMBL/GenBank/DDBJ whole genome shotgun (WGS) entry which is preliminary data.</text>
</comment>
<proteinExistence type="predicted"/>
<evidence type="ECO:0000313" key="1">
    <source>
        <dbReference type="EMBL" id="RHZ89289.1"/>
    </source>
</evidence>
<gene>
    <name evidence="1" type="ORF">Glove_16g52</name>
</gene>
<protein>
    <submittedName>
        <fullName evidence="1">Uncharacterized protein</fullName>
    </submittedName>
</protein>
<name>A0A397JLQ2_9GLOM</name>